<name>A0A7C1GP02_9BACT</name>
<comment type="caution">
    <text evidence="3">The sequence shown here is derived from an EMBL/GenBank/DDBJ whole genome shotgun (WGS) entry which is preliminary data.</text>
</comment>
<organism evidence="3">
    <name type="scientific">Mesotoga infera</name>
    <dbReference type="NCBI Taxonomy" id="1236046"/>
    <lineage>
        <taxon>Bacteria</taxon>
        <taxon>Thermotogati</taxon>
        <taxon>Thermotogota</taxon>
        <taxon>Thermotogae</taxon>
        <taxon>Kosmotogales</taxon>
        <taxon>Kosmotogaceae</taxon>
        <taxon>Mesotoga</taxon>
    </lineage>
</organism>
<reference evidence="3" key="1">
    <citation type="journal article" date="2020" name="mSystems">
        <title>Genome- and Community-Level Interaction Insights into Carbon Utilization and Element Cycling Functions of Hydrothermarchaeota in Hydrothermal Sediment.</title>
        <authorList>
            <person name="Zhou Z."/>
            <person name="Liu Y."/>
            <person name="Xu W."/>
            <person name="Pan J."/>
            <person name="Luo Z.H."/>
            <person name="Li M."/>
        </authorList>
    </citation>
    <scope>NUCLEOTIDE SEQUENCE [LARGE SCALE GENOMIC DNA]</scope>
    <source>
        <strain evidence="3">SpSt-1179</strain>
    </source>
</reference>
<comment type="subcellular location">
    <subcellularLocation>
        <location evidence="1">Cell outer membrane</location>
    </subcellularLocation>
</comment>
<protein>
    <submittedName>
        <fullName evidence="3">Prepilin-type N-terminal cleavage/methylation domain-containing protein</fullName>
    </submittedName>
</protein>
<evidence type="ECO:0000256" key="1">
    <source>
        <dbReference type="ARBA" id="ARBA00004442"/>
    </source>
</evidence>
<dbReference type="InterPro" id="IPR012902">
    <property type="entry name" value="N_methyl_site"/>
</dbReference>
<keyword evidence="2" id="KW-0998">Cell outer membrane</keyword>
<dbReference type="GO" id="GO:0009279">
    <property type="term" value="C:cell outer membrane"/>
    <property type="evidence" value="ECO:0007669"/>
    <property type="project" value="UniProtKB-SubCell"/>
</dbReference>
<dbReference type="EMBL" id="DSBT01000002">
    <property type="protein sequence ID" value="HDP76579.1"/>
    <property type="molecule type" value="Genomic_DNA"/>
</dbReference>
<keyword evidence="2" id="KW-0472">Membrane</keyword>
<gene>
    <name evidence="3" type="ORF">ENN47_00040</name>
</gene>
<accession>A0A7C1GP02</accession>
<dbReference type="NCBIfam" id="TIGR02532">
    <property type="entry name" value="IV_pilin_GFxxxE"/>
    <property type="match status" value="1"/>
</dbReference>
<sequence length="166" mass="18789">MSLLMSRRTKTRMHKGLTMVEIMVTLLLTTIIMGILYVVLASTFRISGQVQTQLAIDEEVMKLNGGLQTIISRNWTGLSVTGDASKTLSLQSRFAIIPDFVDATITYEDGKVLFVYYVNETQTTTTTIAQHLQDFRFDPSGQFIYYVGTFVIDNYSREVKGAVRFY</sequence>
<evidence type="ECO:0000313" key="3">
    <source>
        <dbReference type="EMBL" id="HDP76579.1"/>
    </source>
</evidence>
<dbReference type="Proteomes" id="UP000886198">
    <property type="component" value="Unassembled WGS sequence"/>
</dbReference>
<dbReference type="AlphaFoldDB" id="A0A7C1GP02"/>
<dbReference type="Pfam" id="PF07963">
    <property type="entry name" value="N_methyl"/>
    <property type="match status" value="1"/>
</dbReference>
<proteinExistence type="predicted"/>
<evidence type="ECO:0000256" key="2">
    <source>
        <dbReference type="ARBA" id="ARBA00023237"/>
    </source>
</evidence>